<reference evidence="2 3" key="1">
    <citation type="submission" date="2020-04" db="EMBL/GenBank/DDBJ databases">
        <authorList>
            <person name="De Canck E."/>
        </authorList>
    </citation>
    <scope>NUCLEOTIDE SEQUENCE [LARGE SCALE GENOMIC DNA]</scope>
    <source>
        <strain evidence="2 3">LMG 29542</strain>
    </source>
</reference>
<evidence type="ECO:0000313" key="3">
    <source>
        <dbReference type="Proteomes" id="UP000494363"/>
    </source>
</evidence>
<dbReference type="EMBL" id="CADIKH010000156">
    <property type="protein sequence ID" value="CAB3774714.1"/>
    <property type="molecule type" value="Genomic_DNA"/>
</dbReference>
<evidence type="ECO:0000259" key="1">
    <source>
        <dbReference type="PROSITE" id="PS51725"/>
    </source>
</evidence>
<dbReference type="Proteomes" id="UP000494363">
    <property type="component" value="Unassembled WGS sequence"/>
</dbReference>
<proteinExistence type="predicted"/>
<evidence type="ECO:0000313" key="2">
    <source>
        <dbReference type="EMBL" id="CAB3774714.1"/>
    </source>
</evidence>
<dbReference type="PROSITE" id="PS51725">
    <property type="entry name" value="ABM"/>
    <property type="match status" value="1"/>
</dbReference>
<dbReference type="InterPro" id="IPR050744">
    <property type="entry name" value="AI-2_Isomerase_LsrG"/>
</dbReference>
<dbReference type="SUPFAM" id="SSF54909">
    <property type="entry name" value="Dimeric alpha+beta barrel"/>
    <property type="match status" value="1"/>
</dbReference>
<dbReference type="PANTHER" id="PTHR33336:SF3">
    <property type="entry name" value="ABM DOMAIN-CONTAINING PROTEIN"/>
    <property type="match status" value="1"/>
</dbReference>
<keyword evidence="2" id="KW-0413">Isomerase</keyword>
<feature type="domain" description="ABM" evidence="1">
    <location>
        <begin position="5"/>
        <end position="98"/>
    </location>
</feature>
<protein>
    <submittedName>
        <fullName evidence="2">(4S)-4-hydroxy-5-phosphonooxypentane-2,3-dione isomerase</fullName>
        <ecNumber evidence="2">5.3.1.32</ecNumber>
    </submittedName>
</protein>
<dbReference type="Gene3D" id="3.30.70.100">
    <property type="match status" value="1"/>
</dbReference>
<dbReference type="Pfam" id="PF03992">
    <property type="entry name" value="ABM"/>
    <property type="match status" value="1"/>
</dbReference>
<dbReference type="RefSeq" id="WP_175233215.1">
    <property type="nucleotide sequence ID" value="NZ_CADIKH010000156.1"/>
</dbReference>
<organism evidence="2 3">
    <name type="scientific">Paraburkholderia humisilvae</name>
    <dbReference type="NCBI Taxonomy" id="627669"/>
    <lineage>
        <taxon>Bacteria</taxon>
        <taxon>Pseudomonadati</taxon>
        <taxon>Pseudomonadota</taxon>
        <taxon>Betaproteobacteria</taxon>
        <taxon>Burkholderiales</taxon>
        <taxon>Burkholderiaceae</taxon>
        <taxon>Paraburkholderia</taxon>
    </lineage>
</organism>
<sequence length="103" mass="11450">MASTVKIVAILTARTGLEIELEALLRGMSSPSRSEPGNLEYNLWRDIDNPGRFVLDELYKDTEAVAAHRATSHFQHYLSRINELAVRVAVTLDAVDVVNTRVA</sequence>
<dbReference type="InterPro" id="IPR007138">
    <property type="entry name" value="ABM_dom"/>
</dbReference>
<gene>
    <name evidence="2" type="primary">lsrG</name>
    <name evidence="2" type="ORF">LMG29542_08092</name>
</gene>
<dbReference type="InterPro" id="IPR011008">
    <property type="entry name" value="Dimeric_a/b-barrel"/>
</dbReference>
<dbReference type="GO" id="GO:0002952">
    <property type="term" value="F:(4S)-4-hydroxy-5-phosphonooxypentane-2,3-dione isomerase activity"/>
    <property type="evidence" value="ECO:0007669"/>
    <property type="project" value="UniProtKB-EC"/>
</dbReference>
<dbReference type="EC" id="5.3.1.32" evidence="2"/>
<dbReference type="AlphaFoldDB" id="A0A6J5F883"/>
<keyword evidence="3" id="KW-1185">Reference proteome</keyword>
<accession>A0A6J5F883</accession>
<dbReference type="PANTHER" id="PTHR33336">
    <property type="entry name" value="QUINOL MONOOXYGENASE YGIN-RELATED"/>
    <property type="match status" value="1"/>
</dbReference>
<name>A0A6J5F883_9BURK</name>